<feature type="region of interest" description="Disordered" evidence="5">
    <location>
        <begin position="1"/>
        <end position="21"/>
    </location>
</feature>
<dbReference type="GO" id="GO:0003677">
    <property type="term" value="F:DNA binding"/>
    <property type="evidence" value="ECO:0007669"/>
    <property type="project" value="InterPro"/>
</dbReference>
<accession>A0A6P1GGC1</accession>
<evidence type="ECO:0000259" key="6">
    <source>
        <dbReference type="Pfam" id="PF08281"/>
    </source>
</evidence>
<dbReference type="GO" id="GO:0006352">
    <property type="term" value="P:DNA-templated transcription initiation"/>
    <property type="evidence" value="ECO:0007669"/>
    <property type="project" value="InterPro"/>
</dbReference>
<name>A0A6P1GGC1_SPHYA</name>
<evidence type="ECO:0000256" key="2">
    <source>
        <dbReference type="ARBA" id="ARBA00023015"/>
    </source>
</evidence>
<dbReference type="GO" id="GO:0016987">
    <property type="term" value="F:sigma factor activity"/>
    <property type="evidence" value="ECO:0007669"/>
    <property type="project" value="UniProtKB-KW"/>
</dbReference>
<dbReference type="InterPro" id="IPR013249">
    <property type="entry name" value="RNA_pol_sigma70_r4_t2"/>
</dbReference>
<dbReference type="AlphaFoldDB" id="A0A6P1GGC1"/>
<keyword evidence="3" id="KW-0731">Sigma factor</keyword>
<evidence type="ECO:0000256" key="4">
    <source>
        <dbReference type="ARBA" id="ARBA00023163"/>
    </source>
</evidence>
<dbReference type="Pfam" id="PF08281">
    <property type="entry name" value="Sigma70_r4_2"/>
    <property type="match status" value="1"/>
</dbReference>
<reference evidence="7 8" key="1">
    <citation type="submission" date="2019-12" db="EMBL/GenBank/DDBJ databases">
        <title>Functional and genomic insights into the Sphingobium yanoikuyae YC-JY1, a bacterium efficiently degrading bisphenol A.</title>
        <authorList>
            <person name="Jia Y."/>
            <person name="Li X."/>
            <person name="Wang J."/>
            <person name="Eltoukhy A."/>
            <person name="Lamraoui I."/>
            <person name="Yan Y."/>
        </authorList>
    </citation>
    <scope>NUCLEOTIDE SEQUENCE [LARGE SCALE GENOMIC DNA]</scope>
    <source>
        <strain evidence="7 8">YC-JY1</strain>
    </source>
</reference>
<dbReference type="SUPFAM" id="SSF88946">
    <property type="entry name" value="Sigma2 domain of RNA polymerase sigma factors"/>
    <property type="match status" value="1"/>
</dbReference>
<evidence type="ECO:0000313" key="7">
    <source>
        <dbReference type="EMBL" id="QHD66691.1"/>
    </source>
</evidence>
<dbReference type="InterPro" id="IPR014284">
    <property type="entry name" value="RNA_pol_sigma-70_dom"/>
</dbReference>
<protein>
    <submittedName>
        <fullName evidence="7">Sigma-70 family RNA polymerase sigma factor</fullName>
    </submittedName>
</protein>
<dbReference type="InterPro" id="IPR013324">
    <property type="entry name" value="RNA_pol_sigma_r3/r4-like"/>
</dbReference>
<comment type="similarity">
    <text evidence="1">Belongs to the sigma-70 factor family. ECF subfamily.</text>
</comment>
<dbReference type="PANTHER" id="PTHR43133:SF63">
    <property type="entry name" value="RNA POLYMERASE SIGMA FACTOR FECI-RELATED"/>
    <property type="match status" value="1"/>
</dbReference>
<feature type="domain" description="RNA polymerase sigma factor 70 region 4 type 2" evidence="6">
    <location>
        <begin position="131"/>
        <end position="177"/>
    </location>
</feature>
<gene>
    <name evidence="7" type="ORF">GS397_06210</name>
</gene>
<evidence type="ECO:0000256" key="1">
    <source>
        <dbReference type="ARBA" id="ARBA00010641"/>
    </source>
</evidence>
<dbReference type="SUPFAM" id="SSF88659">
    <property type="entry name" value="Sigma3 and sigma4 domains of RNA polymerase sigma factors"/>
    <property type="match status" value="1"/>
</dbReference>
<organism evidence="7 8">
    <name type="scientific">Sphingobium yanoikuyae</name>
    <name type="common">Sphingomonas yanoikuyae</name>
    <dbReference type="NCBI Taxonomy" id="13690"/>
    <lineage>
        <taxon>Bacteria</taxon>
        <taxon>Pseudomonadati</taxon>
        <taxon>Pseudomonadota</taxon>
        <taxon>Alphaproteobacteria</taxon>
        <taxon>Sphingomonadales</taxon>
        <taxon>Sphingomonadaceae</taxon>
        <taxon>Sphingobium</taxon>
    </lineage>
</organism>
<dbReference type="EMBL" id="CP047218">
    <property type="protein sequence ID" value="QHD66691.1"/>
    <property type="molecule type" value="Genomic_DNA"/>
</dbReference>
<evidence type="ECO:0000313" key="8">
    <source>
        <dbReference type="Proteomes" id="UP000464086"/>
    </source>
</evidence>
<keyword evidence="4" id="KW-0804">Transcription</keyword>
<dbReference type="RefSeq" id="WP_159365963.1">
    <property type="nucleotide sequence ID" value="NZ_CP047218.1"/>
</dbReference>
<evidence type="ECO:0000256" key="3">
    <source>
        <dbReference type="ARBA" id="ARBA00023082"/>
    </source>
</evidence>
<keyword evidence="2" id="KW-0805">Transcription regulation</keyword>
<dbReference type="NCBIfam" id="TIGR02937">
    <property type="entry name" value="sigma70-ECF"/>
    <property type="match status" value="1"/>
</dbReference>
<dbReference type="InterPro" id="IPR036388">
    <property type="entry name" value="WH-like_DNA-bd_sf"/>
</dbReference>
<evidence type="ECO:0000256" key="5">
    <source>
        <dbReference type="SAM" id="MobiDB-lite"/>
    </source>
</evidence>
<proteinExistence type="inferred from homology"/>
<dbReference type="Proteomes" id="UP000464086">
    <property type="component" value="Chromosome"/>
</dbReference>
<dbReference type="InterPro" id="IPR039425">
    <property type="entry name" value="RNA_pol_sigma-70-like"/>
</dbReference>
<dbReference type="Gene3D" id="1.10.10.10">
    <property type="entry name" value="Winged helix-like DNA-binding domain superfamily/Winged helix DNA-binding domain"/>
    <property type="match status" value="1"/>
</dbReference>
<dbReference type="InterPro" id="IPR013325">
    <property type="entry name" value="RNA_pol_sigma_r2"/>
</dbReference>
<sequence>MVENTEPLPPERASEDSASISGIGQSPVDQLLALLETEYVVLLTRLSAHVRSPDVAAEIIHDVYVKLRSEPAISEIHSPRAYLYRMAVNFAKNRNRSDWRAVNMGDEELLEIPDDAPDQQTAALALDEMNRAMDALHALPTRQRAIFLAKWRDEKLQSEIAAEFGLHKRSVQKELTRVELYLRKVLRRPKHPDR</sequence>
<dbReference type="PANTHER" id="PTHR43133">
    <property type="entry name" value="RNA POLYMERASE ECF-TYPE SIGMA FACTO"/>
    <property type="match status" value="1"/>
</dbReference>